<dbReference type="EMBL" id="OV170226">
    <property type="protein sequence ID" value="CAH0726919.1"/>
    <property type="molecule type" value="Genomic_DNA"/>
</dbReference>
<evidence type="ECO:0000256" key="2">
    <source>
        <dbReference type="SAM" id="SignalP"/>
    </source>
</evidence>
<feature type="signal peptide" evidence="2">
    <location>
        <begin position="1"/>
        <end position="18"/>
    </location>
</feature>
<protein>
    <submittedName>
        <fullName evidence="3">Uncharacterized protein</fullName>
    </submittedName>
</protein>
<feature type="chain" id="PRO_5035420131" evidence="2">
    <location>
        <begin position="19"/>
        <end position="245"/>
    </location>
</feature>
<gene>
    <name evidence="3" type="ORF">BINO364_LOCUS12324</name>
</gene>
<keyword evidence="2" id="KW-0732">Signal</keyword>
<evidence type="ECO:0000313" key="3">
    <source>
        <dbReference type="EMBL" id="CAH0726919.1"/>
    </source>
</evidence>
<dbReference type="AlphaFoldDB" id="A0A8J9UY43"/>
<reference evidence="3" key="1">
    <citation type="submission" date="2021-12" db="EMBL/GenBank/DDBJ databases">
        <authorList>
            <person name="Martin H S."/>
        </authorList>
    </citation>
    <scope>NUCLEOTIDE SEQUENCE</scope>
</reference>
<feature type="non-terminal residue" evidence="3">
    <location>
        <position position="245"/>
    </location>
</feature>
<proteinExistence type="predicted"/>
<name>A0A8J9UY43_9NEOP</name>
<keyword evidence="4" id="KW-1185">Reference proteome</keyword>
<dbReference type="Proteomes" id="UP000838878">
    <property type="component" value="Chromosome 6"/>
</dbReference>
<keyword evidence="1" id="KW-1133">Transmembrane helix</keyword>
<evidence type="ECO:0000313" key="4">
    <source>
        <dbReference type="Proteomes" id="UP000838878"/>
    </source>
</evidence>
<sequence>MDATQFLLILVAANFVTSSEHSGAYSSPQYAKKFYPKNYDSTAFLPIEKQPVAFNNQEIDRYDGDLNDTSSYARSSFLDVAGSFLSGTGGQVMSSLAKDFIARSTGSSQVLSLNLTNLVILIVLKALILAAGFFGAGAWKGNHYGRSLDDNKNATYITEDEIMLYLSYLAGQQSQDYGCLYRLSCQKPHQAALYASGAELLLQGTKLFQGNSVDLGPYEDISSGIREAATWGERGLPCQTRYQCT</sequence>
<organism evidence="3 4">
    <name type="scientific">Brenthis ino</name>
    <name type="common">lesser marbled fritillary</name>
    <dbReference type="NCBI Taxonomy" id="405034"/>
    <lineage>
        <taxon>Eukaryota</taxon>
        <taxon>Metazoa</taxon>
        <taxon>Ecdysozoa</taxon>
        <taxon>Arthropoda</taxon>
        <taxon>Hexapoda</taxon>
        <taxon>Insecta</taxon>
        <taxon>Pterygota</taxon>
        <taxon>Neoptera</taxon>
        <taxon>Endopterygota</taxon>
        <taxon>Lepidoptera</taxon>
        <taxon>Glossata</taxon>
        <taxon>Ditrysia</taxon>
        <taxon>Papilionoidea</taxon>
        <taxon>Nymphalidae</taxon>
        <taxon>Heliconiinae</taxon>
        <taxon>Argynnini</taxon>
        <taxon>Brenthis</taxon>
    </lineage>
</organism>
<evidence type="ECO:0000256" key="1">
    <source>
        <dbReference type="SAM" id="Phobius"/>
    </source>
</evidence>
<feature type="transmembrane region" description="Helical" evidence="1">
    <location>
        <begin position="118"/>
        <end position="139"/>
    </location>
</feature>
<accession>A0A8J9UY43</accession>
<keyword evidence="1" id="KW-0472">Membrane</keyword>
<dbReference type="OrthoDB" id="6363452at2759"/>
<keyword evidence="1" id="KW-0812">Transmembrane</keyword>